<dbReference type="HOGENOM" id="CLU_1901205_0_0_1"/>
<feature type="compositionally biased region" description="Acidic residues" evidence="1">
    <location>
        <begin position="117"/>
        <end position="134"/>
    </location>
</feature>
<gene>
    <name evidence="2" type="ORF">K443DRAFT_112068</name>
</gene>
<proteinExistence type="predicted"/>
<accession>A0A0C9WQH7</accession>
<dbReference type="EMBL" id="KN838844">
    <property type="protein sequence ID" value="KIJ93430.1"/>
    <property type="molecule type" value="Genomic_DNA"/>
</dbReference>
<sequence length="134" mass="15584">VIEWCSPWGGVKLWHLNLDDEHQKATEENQVDKWVAEVWEHANIGRKLLHQLSNMELYLPNTAWEVRELWRLEVDALQWVIEGLAVIDVRVDLMNSSPYNLIADFAHYASYQHNNLEGDESNGESDDDQGEDNI</sequence>
<reference evidence="2 3" key="1">
    <citation type="submission" date="2014-04" db="EMBL/GenBank/DDBJ databases">
        <authorList>
            <consortium name="DOE Joint Genome Institute"/>
            <person name="Kuo A."/>
            <person name="Kohler A."/>
            <person name="Nagy L.G."/>
            <person name="Floudas D."/>
            <person name="Copeland A."/>
            <person name="Barry K.W."/>
            <person name="Cichocki N."/>
            <person name="Veneault-Fourrey C."/>
            <person name="LaButti K."/>
            <person name="Lindquist E.A."/>
            <person name="Lipzen A."/>
            <person name="Lundell T."/>
            <person name="Morin E."/>
            <person name="Murat C."/>
            <person name="Sun H."/>
            <person name="Tunlid A."/>
            <person name="Henrissat B."/>
            <person name="Grigoriev I.V."/>
            <person name="Hibbett D.S."/>
            <person name="Martin F."/>
            <person name="Nordberg H.P."/>
            <person name="Cantor M.N."/>
            <person name="Hua S.X."/>
        </authorList>
    </citation>
    <scope>NUCLEOTIDE SEQUENCE [LARGE SCALE GENOMIC DNA]</scope>
    <source>
        <strain evidence="2 3">LaAM-08-1</strain>
    </source>
</reference>
<evidence type="ECO:0000313" key="2">
    <source>
        <dbReference type="EMBL" id="KIJ93430.1"/>
    </source>
</evidence>
<dbReference type="OrthoDB" id="3067319at2759"/>
<dbReference type="Proteomes" id="UP000054477">
    <property type="component" value="Unassembled WGS sequence"/>
</dbReference>
<evidence type="ECO:0000313" key="3">
    <source>
        <dbReference type="Proteomes" id="UP000054477"/>
    </source>
</evidence>
<evidence type="ECO:0000256" key="1">
    <source>
        <dbReference type="SAM" id="MobiDB-lite"/>
    </source>
</evidence>
<protein>
    <submittedName>
        <fullName evidence="2">Uncharacterized protein</fullName>
    </submittedName>
</protein>
<dbReference type="AlphaFoldDB" id="A0A0C9WQH7"/>
<reference evidence="3" key="2">
    <citation type="submission" date="2015-01" db="EMBL/GenBank/DDBJ databases">
        <title>Evolutionary Origins and Diversification of the Mycorrhizal Mutualists.</title>
        <authorList>
            <consortium name="DOE Joint Genome Institute"/>
            <consortium name="Mycorrhizal Genomics Consortium"/>
            <person name="Kohler A."/>
            <person name="Kuo A."/>
            <person name="Nagy L.G."/>
            <person name="Floudas D."/>
            <person name="Copeland A."/>
            <person name="Barry K.W."/>
            <person name="Cichocki N."/>
            <person name="Veneault-Fourrey C."/>
            <person name="LaButti K."/>
            <person name="Lindquist E.A."/>
            <person name="Lipzen A."/>
            <person name="Lundell T."/>
            <person name="Morin E."/>
            <person name="Murat C."/>
            <person name="Riley R."/>
            <person name="Ohm R."/>
            <person name="Sun H."/>
            <person name="Tunlid A."/>
            <person name="Henrissat B."/>
            <person name="Grigoriev I.V."/>
            <person name="Hibbett D.S."/>
            <person name="Martin F."/>
        </authorList>
    </citation>
    <scope>NUCLEOTIDE SEQUENCE [LARGE SCALE GENOMIC DNA]</scope>
    <source>
        <strain evidence="3">LaAM-08-1</strain>
    </source>
</reference>
<keyword evidence="3" id="KW-1185">Reference proteome</keyword>
<organism evidence="2 3">
    <name type="scientific">Laccaria amethystina LaAM-08-1</name>
    <dbReference type="NCBI Taxonomy" id="1095629"/>
    <lineage>
        <taxon>Eukaryota</taxon>
        <taxon>Fungi</taxon>
        <taxon>Dikarya</taxon>
        <taxon>Basidiomycota</taxon>
        <taxon>Agaricomycotina</taxon>
        <taxon>Agaricomycetes</taxon>
        <taxon>Agaricomycetidae</taxon>
        <taxon>Agaricales</taxon>
        <taxon>Agaricineae</taxon>
        <taxon>Hydnangiaceae</taxon>
        <taxon>Laccaria</taxon>
    </lineage>
</organism>
<feature type="non-terminal residue" evidence="2">
    <location>
        <position position="1"/>
    </location>
</feature>
<feature type="region of interest" description="Disordered" evidence="1">
    <location>
        <begin position="115"/>
        <end position="134"/>
    </location>
</feature>
<name>A0A0C9WQH7_9AGAR</name>